<comment type="caution">
    <text evidence="6">The sequence shown here is derived from an EMBL/GenBank/DDBJ whole genome shotgun (WGS) entry which is preliminary data.</text>
</comment>
<organism evidence="6 7">
    <name type="scientific">Christensenella minuta</name>
    <dbReference type="NCBI Taxonomy" id="626937"/>
    <lineage>
        <taxon>Bacteria</taxon>
        <taxon>Bacillati</taxon>
        <taxon>Bacillota</taxon>
        <taxon>Clostridia</taxon>
        <taxon>Christensenellales</taxon>
        <taxon>Christensenellaceae</taxon>
        <taxon>Christensenella</taxon>
    </lineage>
</organism>
<keyword evidence="5" id="KW-0694">RNA-binding</keyword>
<dbReference type="PROSITE" id="PS01109">
    <property type="entry name" value="RIBOSOMAL_L10"/>
    <property type="match status" value="1"/>
</dbReference>
<reference evidence="6 7" key="1">
    <citation type="submission" date="2016-02" db="EMBL/GenBank/DDBJ databases">
        <authorList>
            <person name="Wen L."/>
            <person name="He K."/>
            <person name="Yang H."/>
        </authorList>
    </citation>
    <scope>NUCLEOTIDE SEQUENCE [LARGE SCALE GENOMIC DNA]</scope>
    <source>
        <strain evidence="6 7">DSM 22607</strain>
    </source>
</reference>
<sequence length="174" mass="18796">MKEAKLQAKQAAVADVVDKMQRAQSVVVLDYRGLTVAEVSDLRSKFREAGVEYKVIKNNMLKRAAEELKIEGVEDYFKGPTAVAFGFEDPVAPAKILCKFVKDAGKTEIKGGILAGQAMDAKKVESLSKLPSKEELIAKMMGSLNAPITNFALALQAIPRGLACALKAVAEQKQ</sequence>
<dbReference type="NCBIfam" id="NF000955">
    <property type="entry name" value="PRK00099.1-1"/>
    <property type="match status" value="1"/>
</dbReference>
<dbReference type="GO" id="GO:0015934">
    <property type="term" value="C:large ribosomal subunit"/>
    <property type="evidence" value="ECO:0007669"/>
    <property type="project" value="InterPro"/>
</dbReference>
<dbReference type="KEGG" id="cmiu:B1H56_00790"/>
<dbReference type="Gene3D" id="6.10.250.290">
    <property type="match status" value="1"/>
</dbReference>
<dbReference type="GO" id="GO:0003735">
    <property type="term" value="F:structural constituent of ribosome"/>
    <property type="evidence" value="ECO:0007669"/>
    <property type="project" value="InterPro"/>
</dbReference>
<comment type="function">
    <text evidence="5">Forms part of the ribosomal stalk, playing a central role in the interaction of the ribosome with GTP-bound translation factors.</text>
</comment>
<dbReference type="CDD" id="cd05797">
    <property type="entry name" value="Ribosomal_L10"/>
    <property type="match status" value="1"/>
</dbReference>
<evidence type="ECO:0000313" key="6">
    <source>
        <dbReference type="EMBL" id="KXK64447.1"/>
    </source>
</evidence>
<dbReference type="RefSeq" id="WP_066522102.1">
    <property type="nucleotide sequence ID" value="NZ_CABMOF010000007.1"/>
</dbReference>
<comment type="subunit">
    <text evidence="5">Part of the ribosomal stalk of the 50S ribosomal subunit. The N-terminus interacts with L11 and the large rRNA to form the base of the stalk. The C-terminus forms an elongated spine to which L12 dimers bind in a sequential fashion forming a multimeric L10(L12)X complex.</text>
</comment>
<keyword evidence="2 5" id="KW-0689">Ribosomal protein</keyword>
<dbReference type="AlphaFoldDB" id="A0A136Q1E1"/>
<gene>
    <name evidence="5" type="primary">rplJ</name>
    <name evidence="6" type="ORF">HMPREF3293_02526</name>
</gene>
<protein>
    <recommendedName>
        <fullName evidence="4 5">Large ribosomal subunit protein uL10</fullName>
    </recommendedName>
</protein>
<dbReference type="GO" id="GO:0006412">
    <property type="term" value="P:translation"/>
    <property type="evidence" value="ECO:0007669"/>
    <property type="project" value="UniProtKB-UniRule"/>
</dbReference>
<keyword evidence="5" id="KW-0699">rRNA-binding</keyword>
<dbReference type="PANTHER" id="PTHR11560">
    <property type="entry name" value="39S RIBOSOMAL PROTEIN L10, MITOCHONDRIAL"/>
    <property type="match status" value="1"/>
</dbReference>
<dbReference type="InterPro" id="IPR002363">
    <property type="entry name" value="Ribosomal_uL10_CS_bac"/>
</dbReference>
<dbReference type="PATRIC" id="fig|626937.4.peg.2484"/>
<evidence type="ECO:0000256" key="2">
    <source>
        <dbReference type="ARBA" id="ARBA00022980"/>
    </source>
</evidence>
<dbReference type="InterPro" id="IPR047865">
    <property type="entry name" value="Ribosomal_uL10_bac_type"/>
</dbReference>
<proteinExistence type="inferred from homology"/>
<evidence type="ECO:0000256" key="5">
    <source>
        <dbReference type="HAMAP-Rule" id="MF_00362"/>
    </source>
</evidence>
<dbReference type="InterPro" id="IPR043141">
    <property type="entry name" value="Ribosomal_uL10-like_sf"/>
</dbReference>
<keyword evidence="7" id="KW-1185">Reference proteome</keyword>
<dbReference type="EMBL" id="LSZW01000064">
    <property type="protein sequence ID" value="KXK64447.1"/>
    <property type="molecule type" value="Genomic_DNA"/>
</dbReference>
<accession>A0A136Q1E1</accession>
<evidence type="ECO:0000256" key="3">
    <source>
        <dbReference type="ARBA" id="ARBA00023274"/>
    </source>
</evidence>
<comment type="similarity">
    <text evidence="1 5">Belongs to the universal ribosomal protein uL10 family.</text>
</comment>
<dbReference type="STRING" id="626937.HMPREF3293_02526"/>
<dbReference type="GO" id="GO:0070180">
    <property type="term" value="F:large ribosomal subunit rRNA binding"/>
    <property type="evidence" value="ECO:0007669"/>
    <property type="project" value="UniProtKB-UniRule"/>
</dbReference>
<dbReference type="Pfam" id="PF00466">
    <property type="entry name" value="Ribosomal_L10"/>
    <property type="match status" value="1"/>
</dbReference>
<name>A0A136Q1E1_9FIRM</name>
<dbReference type="Proteomes" id="UP000070366">
    <property type="component" value="Unassembled WGS sequence"/>
</dbReference>
<dbReference type="Gene3D" id="3.30.70.1730">
    <property type="match status" value="1"/>
</dbReference>
<dbReference type="InterPro" id="IPR022973">
    <property type="entry name" value="Ribosomal_uL10_bac"/>
</dbReference>
<evidence type="ECO:0000313" key="7">
    <source>
        <dbReference type="Proteomes" id="UP000070366"/>
    </source>
</evidence>
<dbReference type="SUPFAM" id="SSF160369">
    <property type="entry name" value="Ribosomal protein L10-like"/>
    <property type="match status" value="1"/>
</dbReference>
<dbReference type="HAMAP" id="MF_00362">
    <property type="entry name" value="Ribosomal_uL10"/>
    <property type="match status" value="1"/>
</dbReference>
<keyword evidence="3 5" id="KW-0687">Ribonucleoprotein</keyword>
<dbReference type="InterPro" id="IPR001790">
    <property type="entry name" value="Ribosomal_uL10"/>
</dbReference>
<evidence type="ECO:0000256" key="4">
    <source>
        <dbReference type="ARBA" id="ARBA00035202"/>
    </source>
</evidence>
<evidence type="ECO:0000256" key="1">
    <source>
        <dbReference type="ARBA" id="ARBA00008889"/>
    </source>
</evidence>
<dbReference type="OrthoDB" id="9808307at2"/>